<evidence type="ECO:0000259" key="2">
    <source>
        <dbReference type="Pfam" id="PF00108"/>
    </source>
</evidence>
<accession>A0A133V1N0</accession>
<feature type="domain" description="Thiolase C-terminal" evidence="3">
    <location>
        <begin position="230"/>
        <end position="375"/>
    </location>
</feature>
<dbReference type="InterPro" id="IPR020616">
    <property type="entry name" value="Thiolase_N"/>
</dbReference>
<dbReference type="PIRSF" id="PIRSF000429">
    <property type="entry name" value="Ac-CoA_Ac_transf"/>
    <property type="match status" value="1"/>
</dbReference>
<dbReference type="CDD" id="cd00829">
    <property type="entry name" value="SCP-x_thiolase"/>
    <property type="match status" value="1"/>
</dbReference>
<dbReference type="InterPro" id="IPR002155">
    <property type="entry name" value="Thiolase"/>
</dbReference>
<evidence type="ECO:0008006" key="6">
    <source>
        <dbReference type="Google" id="ProtNLM"/>
    </source>
</evidence>
<keyword evidence="5" id="KW-1185">Reference proteome</keyword>
<dbReference type="SUPFAM" id="SSF53901">
    <property type="entry name" value="Thiolase-like"/>
    <property type="match status" value="1"/>
</dbReference>
<dbReference type="AlphaFoldDB" id="A0A133V1N0"/>
<dbReference type="Gene3D" id="3.40.47.10">
    <property type="match status" value="1"/>
</dbReference>
<feature type="domain" description="Thiolase N-terminal" evidence="2">
    <location>
        <begin position="7"/>
        <end position="213"/>
    </location>
</feature>
<dbReference type="Pfam" id="PF00108">
    <property type="entry name" value="Thiolase_N"/>
    <property type="match status" value="1"/>
</dbReference>
<dbReference type="PANTHER" id="PTHR42870:SF1">
    <property type="entry name" value="NON-SPECIFIC LIPID-TRANSFER PROTEIN-LIKE 2"/>
    <property type="match status" value="1"/>
</dbReference>
<proteinExistence type="predicted"/>
<name>A0A133V1N0_9EURY</name>
<dbReference type="InterPro" id="IPR016039">
    <property type="entry name" value="Thiolase-like"/>
</dbReference>
<evidence type="ECO:0000256" key="1">
    <source>
        <dbReference type="ARBA" id="ARBA00023229"/>
    </source>
</evidence>
<dbReference type="EMBL" id="LHXW01000006">
    <property type="protein sequence ID" value="KXB00357.1"/>
    <property type="molecule type" value="Genomic_DNA"/>
</dbReference>
<keyword evidence="1" id="KW-0414">Isoprene biosynthesis</keyword>
<evidence type="ECO:0000313" key="5">
    <source>
        <dbReference type="Proteomes" id="UP000070520"/>
    </source>
</evidence>
<protein>
    <recommendedName>
        <fullName evidence="6">Acetyl-CoA acetyltransferase</fullName>
    </recommendedName>
</protein>
<evidence type="ECO:0000259" key="3">
    <source>
        <dbReference type="Pfam" id="PF22691"/>
    </source>
</evidence>
<dbReference type="GO" id="GO:0008299">
    <property type="term" value="P:isoprenoid biosynthetic process"/>
    <property type="evidence" value="ECO:0007669"/>
    <property type="project" value="UniProtKB-KW"/>
</dbReference>
<comment type="caution">
    <text evidence="4">The sequence shown here is derived from an EMBL/GenBank/DDBJ whole genome shotgun (WGS) entry which is preliminary data.</text>
</comment>
<organism evidence="4 5">
    <name type="scientific">candidate division MSBL1 archaeon SCGC-AAA261C02</name>
    <dbReference type="NCBI Taxonomy" id="1698272"/>
    <lineage>
        <taxon>Archaea</taxon>
        <taxon>Methanobacteriati</taxon>
        <taxon>Methanobacteriota</taxon>
        <taxon>candidate division MSBL1</taxon>
    </lineage>
</organism>
<dbReference type="GO" id="GO:0016747">
    <property type="term" value="F:acyltransferase activity, transferring groups other than amino-acyl groups"/>
    <property type="evidence" value="ECO:0007669"/>
    <property type="project" value="InterPro"/>
</dbReference>
<evidence type="ECO:0000313" key="4">
    <source>
        <dbReference type="EMBL" id="KXB00357.1"/>
    </source>
</evidence>
<gene>
    <name evidence="4" type="ORF">AKJ42_00970</name>
</gene>
<dbReference type="PANTHER" id="PTHR42870">
    <property type="entry name" value="ACETYL-COA C-ACETYLTRANSFERASE"/>
    <property type="match status" value="1"/>
</dbReference>
<reference evidence="4 5" key="1">
    <citation type="journal article" date="2016" name="Sci. Rep.">
        <title>Metabolic traits of an uncultured archaeal lineage -MSBL1- from brine pools of the Red Sea.</title>
        <authorList>
            <person name="Mwirichia R."/>
            <person name="Alam I."/>
            <person name="Rashid M."/>
            <person name="Vinu M."/>
            <person name="Ba-Alawi W."/>
            <person name="Anthony Kamau A."/>
            <person name="Kamanda Ngugi D."/>
            <person name="Goker M."/>
            <person name="Klenk H.P."/>
            <person name="Bajic V."/>
            <person name="Stingl U."/>
        </authorList>
    </citation>
    <scope>NUCLEOTIDE SEQUENCE [LARGE SCALE GENOMIC DNA]</scope>
    <source>
        <strain evidence="4">SCGC-AAA261C02</strain>
    </source>
</reference>
<sequence length="376" mass="39767">MTDFRDRSKSLLEMATEASLEAIENAGAEEEDFDAIYFANMASGAFNSQTAVASAIADQLNLVPAGAHRIENGPASGGSAIRSAFMGVASGIQDLVLVVGAEKMSDVSGAIATDILASMNHPEAEYKHGVPMPGMGALFTRLYMERYGVTEDQLAAAAVRNHTNATKNPKAQLRHKPATIQGVKDSIMIADPIRLYHTCPVTDGSAALVVCPADKAGEFTDKPIQIVGSGQATDIQALEEREDPLKIRSVEIAANEAFEMAGLKREDIDVIETHDAFITLELAEIEAAGFFQPGEAGKATLEGKTAIDGELPVNPSGGLKARGHAVGATGIAQAVEIITQLRSEAGERQVKDARTGFCCNFGGFGNNTVIHILRRM</sequence>
<dbReference type="InterPro" id="IPR055140">
    <property type="entry name" value="Thiolase_C_2"/>
</dbReference>
<dbReference type="Pfam" id="PF22691">
    <property type="entry name" value="Thiolase_C_1"/>
    <property type="match status" value="1"/>
</dbReference>
<dbReference type="Proteomes" id="UP000070520">
    <property type="component" value="Unassembled WGS sequence"/>
</dbReference>